<dbReference type="EMBL" id="JAUSUZ010000001">
    <property type="protein sequence ID" value="MDQ0365774.1"/>
    <property type="molecule type" value="Genomic_DNA"/>
</dbReference>
<dbReference type="InterPro" id="IPR051258">
    <property type="entry name" value="Diverse_Substrate_Transporter"/>
</dbReference>
<keyword evidence="3" id="KW-1003">Cell membrane</keyword>
<feature type="transmembrane region" description="Helical" evidence="8">
    <location>
        <begin position="29"/>
        <end position="52"/>
    </location>
</feature>
<dbReference type="PANTHER" id="PTHR42920">
    <property type="entry name" value="OS03G0707200 PROTEIN-RELATED"/>
    <property type="match status" value="1"/>
</dbReference>
<feature type="transmembrane region" description="Helical" evidence="8">
    <location>
        <begin position="254"/>
        <end position="274"/>
    </location>
</feature>
<feature type="transmembrane region" description="Helical" evidence="8">
    <location>
        <begin position="89"/>
        <end position="107"/>
    </location>
</feature>
<dbReference type="Proteomes" id="UP001240236">
    <property type="component" value="Unassembled WGS sequence"/>
</dbReference>
<evidence type="ECO:0000256" key="5">
    <source>
        <dbReference type="ARBA" id="ARBA00022989"/>
    </source>
</evidence>
<evidence type="ECO:0000256" key="3">
    <source>
        <dbReference type="ARBA" id="ARBA00022475"/>
    </source>
</evidence>
<evidence type="ECO:0000259" key="9">
    <source>
        <dbReference type="Pfam" id="PF00892"/>
    </source>
</evidence>
<name>A0AAE3VYZ0_9ACTN</name>
<proteinExistence type="inferred from homology"/>
<evidence type="ECO:0000313" key="10">
    <source>
        <dbReference type="EMBL" id="MDQ0365774.1"/>
    </source>
</evidence>
<feature type="transmembrane region" description="Helical" evidence="8">
    <location>
        <begin position="223"/>
        <end position="242"/>
    </location>
</feature>
<gene>
    <name evidence="10" type="ORF">J2S42_002443</name>
</gene>
<comment type="caution">
    <text evidence="10">The sequence shown here is derived from an EMBL/GenBank/DDBJ whole genome shotgun (WGS) entry which is preliminary data.</text>
</comment>
<keyword evidence="11" id="KW-1185">Reference proteome</keyword>
<feature type="transmembrane region" description="Helical" evidence="8">
    <location>
        <begin position="280"/>
        <end position="297"/>
    </location>
</feature>
<feature type="domain" description="EamA" evidence="9">
    <location>
        <begin position="164"/>
        <end position="294"/>
    </location>
</feature>
<dbReference type="InterPro" id="IPR037185">
    <property type="entry name" value="EmrE-like"/>
</dbReference>
<feature type="transmembrane region" description="Helical" evidence="8">
    <location>
        <begin position="113"/>
        <end position="132"/>
    </location>
</feature>
<feature type="transmembrane region" description="Helical" evidence="8">
    <location>
        <begin position="58"/>
        <end position="77"/>
    </location>
</feature>
<dbReference type="SUPFAM" id="SSF103481">
    <property type="entry name" value="Multidrug resistance efflux transporter EmrE"/>
    <property type="match status" value="2"/>
</dbReference>
<reference evidence="10 11" key="1">
    <citation type="submission" date="2023-07" db="EMBL/GenBank/DDBJ databases">
        <title>Sequencing the genomes of 1000 actinobacteria strains.</title>
        <authorList>
            <person name="Klenk H.-P."/>
        </authorList>
    </citation>
    <scope>NUCLEOTIDE SEQUENCE [LARGE SCALE GENOMIC DNA]</scope>
    <source>
        <strain evidence="10 11">DSM 44709</strain>
    </source>
</reference>
<evidence type="ECO:0000256" key="2">
    <source>
        <dbReference type="ARBA" id="ARBA00007362"/>
    </source>
</evidence>
<feature type="compositionally biased region" description="Low complexity" evidence="7">
    <location>
        <begin position="7"/>
        <end position="18"/>
    </location>
</feature>
<evidence type="ECO:0000313" key="11">
    <source>
        <dbReference type="Proteomes" id="UP001240236"/>
    </source>
</evidence>
<dbReference type="PANTHER" id="PTHR42920:SF5">
    <property type="entry name" value="EAMA DOMAIN-CONTAINING PROTEIN"/>
    <property type="match status" value="1"/>
</dbReference>
<evidence type="ECO:0000256" key="6">
    <source>
        <dbReference type="ARBA" id="ARBA00023136"/>
    </source>
</evidence>
<organism evidence="10 11">
    <name type="scientific">Catenuloplanes indicus</name>
    <dbReference type="NCBI Taxonomy" id="137267"/>
    <lineage>
        <taxon>Bacteria</taxon>
        <taxon>Bacillati</taxon>
        <taxon>Actinomycetota</taxon>
        <taxon>Actinomycetes</taxon>
        <taxon>Micromonosporales</taxon>
        <taxon>Micromonosporaceae</taxon>
        <taxon>Catenuloplanes</taxon>
    </lineage>
</organism>
<feature type="transmembrane region" description="Helical" evidence="8">
    <location>
        <begin position="164"/>
        <end position="184"/>
    </location>
</feature>
<comment type="similarity">
    <text evidence="2">Belongs to the EamA transporter family.</text>
</comment>
<dbReference type="InterPro" id="IPR000620">
    <property type="entry name" value="EamA_dom"/>
</dbReference>
<comment type="subcellular location">
    <subcellularLocation>
        <location evidence="1">Cell membrane</location>
        <topology evidence="1">Multi-pass membrane protein</topology>
    </subcellularLocation>
</comment>
<evidence type="ECO:0000256" key="8">
    <source>
        <dbReference type="SAM" id="Phobius"/>
    </source>
</evidence>
<feature type="region of interest" description="Disordered" evidence="7">
    <location>
        <begin position="1"/>
        <end position="25"/>
    </location>
</feature>
<dbReference type="Pfam" id="PF00892">
    <property type="entry name" value="EamA"/>
    <property type="match status" value="1"/>
</dbReference>
<evidence type="ECO:0000256" key="7">
    <source>
        <dbReference type="SAM" id="MobiDB-lite"/>
    </source>
</evidence>
<keyword evidence="5 8" id="KW-1133">Transmembrane helix</keyword>
<dbReference type="GO" id="GO:0005886">
    <property type="term" value="C:plasma membrane"/>
    <property type="evidence" value="ECO:0007669"/>
    <property type="project" value="UniProtKB-SubCell"/>
</dbReference>
<protein>
    <submittedName>
        <fullName evidence="10">Inner membrane transporter RhtA</fullName>
    </submittedName>
</protein>
<feature type="transmembrane region" description="Helical" evidence="8">
    <location>
        <begin position="139"/>
        <end position="158"/>
    </location>
</feature>
<sequence length="313" mass="31809">MTTNVLAPETPTAPSSPARQRRGGRRGELGAVGLVLGAAVSVQFGSGLATLLFPQAGAAGMVALRLGVAAVLMLALCRPRLRGHSRADWLAVVGLGVVFAAMNSVFYQAIARIPLGPAVTLEVLGPLALSIVTARRRGTWLWALLALAGVALLGTGGYDRLNTPGVLLALAAGALWAAYILLSASVGNRFPGADGLALALGVAALLTLPVGVVTAGPALLHPVVLGLGFAVALLSSVLPYTFEMSALRRLPSSTFAVMMSLGPALACLAGFTVLGQSLNWVEALAVLLVIAASAGAVRSGRDRRANMKLDGKA</sequence>
<feature type="transmembrane region" description="Helical" evidence="8">
    <location>
        <begin position="196"/>
        <end position="217"/>
    </location>
</feature>
<dbReference type="RefSeq" id="WP_307238600.1">
    <property type="nucleotide sequence ID" value="NZ_JAUSUZ010000001.1"/>
</dbReference>
<evidence type="ECO:0000256" key="4">
    <source>
        <dbReference type="ARBA" id="ARBA00022692"/>
    </source>
</evidence>
<keyword evidence="6 8" id="KW-0472">Membrane</keyword>
<keyword evidence="4 8" id="KW-0812">Transmembrane</keyword>
<evidence type="ECO:0000256" key="1">
    <source>
        <dbReference type="ARBA" id="ARBA00004651"/>
    </source>
</evidence>
<dbReference type="AlphaFoldDB" id="A0AAE3VYZ0"/>
<accession>A0AAE3VYZ0</accession>